<dbReference type="Proteomes" id="UP000236262">
    <property type="component" value="Unassembled WGS sequence"/>
</dbReference>
<evidence type="ECO:0000313" key="4">
    <source>
        <dbReference type="Proteomes" id="UP000279972"/>
    </source>
</evidence>
<dbReference type="EMBL" id="CP033924">
    <property type="protein sequence ID" value="AZA84799.1"/>
    <property type="molecule type" value="Genomic_DNA"/>
</dbReference>
<dbReference type="AlphaFoldDB" id="A0A3G6RLN8"/>
<evidence type="ECO:0000313" key="3">
    <source>
        <dbReference type="Proteomes" id="UP000236262"/>
    </source>
</evidence>
<dbReference type="EMBL" id="PPEH01000008">
    <property type="protein sequence ID" value="PNW12170.1"/>
    <property type="molecule type" value="Genomic_DNA"/>
</dbReference>
<sequence length="300" mass="35591">MENNIYTIELLQKHKKLISANIIHYKDDFIFQQEMDKFINMVCKDKEAFNFYSLNNHEALKEARMGNVQKAEMLMMRAKKCIDFDVLSIVEKDVYTLISLPIQAFLSYKKTNYMIAKQQTYETMLFDEKLEGYNPSISYHKIQQLHNMSRIEMKEKNIDNTVIIFNLLYRNLLLSEEVNYQEITFFYEDSTEALKKLRKLMLGQITNEYILFLDKLENKVEILDRTFHEVFENEAAVNNDLKSYLYWIILKKSAVDHQQLDADVIKNFINKSVDYTSTVPIDSLLNEIKTPARIDEALKY</sequence>
<reference evidence="2 3" key="1">
    <citation type="submission" date="2018-01" db="EMBL/GenBank/DDBJ databases">
        <title>Draft genome sequences of Chryseobacterium lactis NCTC11390, Chryseobacterium oncorhynchi 701B-08, and Chryseobacterium viscerum 687B-08.</title>
        <authorList>
            <person name="Jeong J.-J."/>
            <person name="Lee Y.J."/>
            <person name="Park B."/>
            <person name="Choi I.-G."/>
            <person name="Kim K.D."/>
        </authorList>
    </citation>
    <scope>NUCLEOTIDE SEQUENCE [LARGE SCALE GENOMIC DNA]</scope>
    <source>
        <strain evidence="2 3">NCTC11390</strain>
    </source>
</reference>
<proteinExistence type="predicted"/>
<organism evidence="2 3">
    <name type="scientific">Chryseobacterium lactis</name>
    <dbReference type="NCBI Taxonomy" id="1241981"/>
    <lineage>
        <taxon>Bacteria</taxon>
        <taxon>Pseudomonadati</taxon>
        <taxon>Bacteroidota</taxon>
        <taxon>Flavobacteriia</taxon>
        <taxon>Flavobacteriales</taxon>
        <taxon>Weeksellaceae</taxon>
        <taxon>Chryseobacterium group</taxon>
        <taxon>Chryseobacterium</taxon>
    </lineage>
</organism>
<reference evidence="1 4" key="2">
    <citation type="submission" date="2018-11" db="EMBL/GenBank/DDBJ databases">
        <title>Proposal to divide the Flavobacteriaceae and reorganize its genera based on Amino Acid Identity values calculated from whole genome sequences.</title>
        <authorList>
            <person name="Nicholson A.C."/>
            <person name="Gulvik C.A."/>
            <person name="Whitney A.M."/>
            <person name="Humrighouse B.W."/>
            <person name="Bell M."/>
            <person name="Holmes B."/>
            <person name="Steigerwalt A.G."/>
            <person name="Villarma A."/>
            <person name="Sheth M."/>
            <person name="Batra D."/>
            <person name="Pryor J."/>
            <person name="Bernardet J.-F."/>
            <person name="Hugo C."/>
            <person name="Kampfer P."/>
            <person name="Newman J."/>
            <person name="McQuiston J.R."/>
        </authorList>
    </citation>
    <scope>NUCLEOTIDE SEQUENCE [LARGE SCALE GENOMIC DNA]</scope>
    <source>
        <strain evidence="1 4">KC_1864</strain>
    </source>
</reference>
<dbReference type="KEGG" id="clac:EG342_24145"/>
<gene>
    <name evidence="2" type="ORF">C1637_18635</name>
    <name evidence="1" type="ORF">EG342_24145</name>
</gene>
<dbReference type="Proteomes" id="UP000279972">
    <property type="component" value="Chromosome"/>
</dbReference>
<protein>
    <submittedName>
        <fullName evidence="2">Uncharacterized protein</fullName>
    </submittedName>
</protein>
<name>A0A3G6RLN8_CHRLC</name>
<evidence type="ECO:0000313" key="1">
    <source>
        <dbReference type="EMBL" id="AZA84799.1"/>
    </source>
</evidence>
<dbReference type="OrthoDB" id="1274469at2"/>
<keyword evidence="4" id="KW-1185">Reference proteome</keyword>
<accession>A0A3G6RLN8</accession>
<dbReference type="RefSeq" id="WP_103293168.1">
    <property type="nucleotide sequence ID" value="NZ_CP033924.1"/>
</dbReference>
<evidence type="ECO:0000313" key="2">
    <source>
        <dbReference type="EMBL" id="PNW12170.1"/>
    </source>
</evidence>